<evidence type="ECO:0000256" key="2">
    <source>
        <dbReference type="ARBA" id="ARBA00022771"/>
    </source>
</evidence>
<gene>
    <name evidence="7" type="ORF">QQX98_003693</name>
</gene>
<feature type="compositionally biased region" description="Basic residues" evidence="5">
    <location>
        <begin position="11"/>
        <end position="22"/>
    </location>
</feature>
<feature type="compositionally biased region" description="Polar residues" evidence="5">
    <location>
        <begin position="1"/>
        <end position="10"/>
    </location>
</feature>
<dbReference type="Proteomes" id="UP001498476">
    <property type="component" value="Unassembled WGS sequence"/>
</dbReference>
<feature type="domain" description="C3H1-type" evidence="6">
    <location>
        <begin position="18"/>
        <end position="46"/>
    </location>
</feature>
<feature type="region of interest" description="Disordered" evidence="5">
    <location>
        <begin position="1"/>
        <end position="31"/>
    </location>
</feature>
<evidence type="ECO:0000313" key="8">
    <source>
        <dbReference type="Proteomes" id="UP001498476"/>
    </source>
</evidence>
<keyword evidence="1 4" id="KW-0479">Metal-binding</keyword>
<evidence type="ECO:0000259" key="6">
    <source>
        <dbReference type="PROSITE" id="PS50103"/>
    </source>
</evidence>
<dbReference type="PROSITE" id="PS50103">
    <property type="entry name" value="ZF_C3H1"/>
    <property type="match status" value="1"/>
</dbReference>
<proteinExistence type="predicted"/>
<name>A0ABR1HE33_9HYPO</name>
<evidence type="ECO:0000256" key="4">
    <source>
        <dbReference type="PROSITE-ProRule" id="PRU00723"/>
    </source>
</evidence>
<dbReference type="Gene3D" id="4.10.1000.10">
    <property type="entry name" value="Zinc finger, CCCH-type"/>
    <property type="match status" value="1"/>
</dbReference>
<evidence type="ECO:0000256" key="1">
    <source>
        <dbReference type="ARBA" id="ARBA00022723"/>
    </source>
</evidence>
<dbReference type="PANTHER" id="PTHR38846">
    <property type="entry name" value="C3H1-TYPE DOMAIN-CONTAINING PROTEIN"/>
    <property type="match status" value="1"/>
</dbReference>
<dbReference type="Pfam" id="PF00642">
    <property type="entry name" value="zf-CCCH"/>
    <property type="match status" value="1"/>
</dbReference>
<keyword evidence="3 4" id="KW-0862">Zinc</keyword>
<keyword evidence="2 4" id="KW-0863">Zinc-finger</keyword>
<dbReference type="SUPFAM" id="SSF90229">
    <property type="entry name" value="CCCH zinc finger"/>
    <property type="match status" value="1"/>
</dbReference>
<dbReference type="InterPro" id="IPR036855">
    <property type="entry name" value="Znf_CCCH_sf"/>
</dbReference>
<organism evidence="7 8">
    <name type="scientific">Neonectria punicea</name>
    <dbReference type="NCBI Taxonomy" id="979145"/>
    <lineage>
        <taxon>Eukaryota</taxon>
        <taxon>Fungi</taxon>
        <taxon>Dikarya</taxon>
        <taxon>Ascomycota</taxon>
        <taxon>Pezizomycotina</taxon>
        <taxon>Sordariomycetes</taxon>
        <taxon>Hypocreomycetidae</taxon>
        <taxon>Hypocreales</taxon>
        <taxon>Nectriaceae</taxon>
        <taxon>Neonectria</taxon>
    </lineage>
</organism>
<dbReference type="EMBL" id="JAZAVJ010000043">
    <property type="protein sequence ID" value="KAK7418831.1"/>
    <property type="molecule type" value="Genomic_DNA"/>
</dbReference>
<evidence type="ECO:0000313" key="7">
    <source>
        <dbReference type="EMBL" id="KAK7418831.1"/>
    </source>
</evidence>
<keyword evidence="8" id="KW-1185">Reference proteome</keyword>
<feature type="zinc finger region" description="C3H1-type" evidence="4">
    <location>
        <begin position="18"/>
        <end position="46"/>
    </location>
</feature>
<accession>A0ABR1HE33</accession>
<reference evidence="7 8" key="1">
    <citation type="journal article" date="2025" name="Microbiol. Resour. Announc.">
        <title>Draft genome sequences for Neonectria magnoliae and Neonectria punicea, canker pathogens of Liriodendron tulipifera and Acer saccharum in West Virginia.</title>
        <authorList>
            <person name="Petronek H.M."/>
            <person name="Kasson M.T."/>
            <person name="Metheny A.M."/>
            <person name="Stauder C.M."/>
            <person name="Lovett B."/>
            <person name="Lynch S.C."/>
            <person name="Garnas J.R."/>
            <person name="Kasson L.R."/>
            <person name="Stajich J.E."/>
        </authorList>
    </citation>
    <scope>NUCLEOTIDE SEQUENCE [LARGE SCALE GENOMIC DNA]</scope>
    <source>
        <strain evidence="7 8">NRRL 64653</strain>
    </source>
</reference>
<protein>
    <recommendedName>
        <fullName evidence="6">C3H1-type domain-containing protein</fullName>
    </recommendedName>
</protein>
<sequence>MEPPSQNQPSKTKKRPKKKTKPACRQFQDSGTCSYGDSCRFAHHDPPPPDASAEIFHEPIDDFFAQYPRFRYRRNAHFWDEFYRMCGQFKGTWDGADRDSAKAGFRVAMVEQFNSAFGTDENDLESWQRLCRILGVGVPTTLKECRQRVQRTHVNLVDLTESPTTGNKVEIFPSVKALREYTLAENKIFPKEEAYEGGLLKTLLRQILTTSAKKPVKKRTDSGVDLESPLGINVSGSKVAVTEDGSIFLAAPHKF</sequence>
<dbReference type="SMART" id="SM00356">
    <property type="entry name" value="ZnF_C3H1"/>
    <property type="match status" value="1"/>
</dbReference>
<dbReference type="PANTHER" id="PTHR38846:SF1">
    <property type="entry name" value="C3H1-TYPE DOMAIN-CONTAINING PROTEIN"/>
    <property type="match status" value="1"/>
</dbReference>
<evidence type="ECO:0000256" key="5">
    <source>
        <dbReference type="SAM" id="MobiDB-lite"/>
    </source>
</evidence>
<dbReference type="InterPro" id="IPR000571">
    <property type="entry name" value="Znf_CCCH"/>
</dbReference>
<comment type="caution">
    <text evidence="7">The sequence shown here is derived from an EMBL/GenBank/DDBJ whole genome shotgun (WGS) entry which is preliminary data.</text>
</comment>
<evidence type="ECO:0000256" key="3">
    <source>
        <dbReference type="ARBA" id="ARBA00022833"/>
    </source>
</evidence>